<feature type="region of interest" description="Disordered" evidence="1">
    <location>
        <begin position="1"/>
        <end position="71"/>
    </location>
</feature>
<reference evidence="2 3" key="1">
    <citation type="submission" date="2019-06" db="EMBL/GenBank/DDBJ databases">
        <title>Lysobacter alkalisoli sp. nov. isolated from saline-alkali soil.</title>
        <authorList>
            <person name="Sun J.-Q."/>
            <person name="Xu L."/>
        </authorList>
    </citation>
    <scope>NUCLEOTIDE SEQUENCE [LARGE SCALE GENOMIC DNA]</scope>
    <source>
        <strain evidence="2 3">SJ-36</strain>
    </source>
</reference>
<evidence type="ECO:0000256" key="1">
    <source>
        <dbReference type="SAM" id="MobiDB-lite"/>
    </source>
</evidence>
<gene>
    <name evidence="2" type="ORF">FKV23_13545</name>
</gene>
<evidence type="ECO:0000313" key="3">
    <source>
        <dbReference type="Proteomes" id="UP000317199"/>
    </source>
</evidence>
<proteinExistence type="predicted"/>
<dbReference type="Gene3D" id="3.40.50.300">
    <property type="entry name" value="P-loop containing nucleotide triphosphate hydrolases"/>
    <property type="match status" value="1"/>
</dbReference>
<feature type="compositionally biased region" description="Basic residues" evidence="1">
    <location>
        <begin position="11"/>
        <end position="20"/>
    </location>
</feature>
<protein>
    <submittedName>
        <fullName evidence="2">Sulfotransferase</fullName>
    </submittedName>
</protein>
<feature type="compositionally biased region" description="Basic and acidic residues" evidence="1">
    <location>
        <begin position="38"/>
        <end position="56"/>
    </location>
</feature>
<keyword evidence="2" id="KW-0808">Transferase</keyword>
<dbReference type="KEGG" id="lyj:FKV23_13545"/>
<dbReference type="GO" id="GO:0016740">
    <property type="term" value="F:transferase activity"/>
    <property type="evidence" value="ECO:0007669"/>
    <property type="project" value="UniProtKB-KW"/>
</dbReference>
<sequence>MDEPGWNGTRRLWHARRRSRSQANGHQPQQTRWLVRRRPFDRTGHQREDRAQREVRGPMSPSLVPQAPAAVGGVGGSGTRLVAQLLQAAGFHLGDDINESSDTLWFTLLFKREEILRVDDDEFDQLTRILITALQRGRQLDSDDEALVRSLAVADRPQHLADWLGKRAESLLASTLQPPVANTLGWKEPNTHVVIERLWQRLPQLRYVHVVRNGVDMAYSQNQNQLRLWGPHVLGEDGPVTPARSLAYWCKLHQRMQRLLADNPQRMYWLDYDALCRDPLGEARKLCEFMRCDLAQMRPQLTSVLPPGPARHAGRDLSDLHPANLAYVRSLGYAIAQS</sequence>
<dbReference type="SUPFAM" id="SSF52540">
    <property type="entry name" value="P-loop containing nucleoside triphosphate hydrolases"/>
    <property type="match status" value="1"/>
</dbReference>
<dbReference type="Proteomes" id="UP000317199">
    <property type="component" value="Chromosome"/>
</dbReference>
<dbReference type="AlphaFoldDB" id="A0A514BUB1"/>
<organism evidence="2 3">
    <name type="scientific">Marilutibacter alkalisoli</name>
    <dbReference type="NCBI Taxonomy" id="2591633"/>
    <lineage>
        <taxon>Bacteria</taxon>
        <taxon>Pseudomonadati</taxon>
        <taxon>Pseudomonadota</taxon>
        <taxon>Gammaproteobacteria</taxon>
        <taxon>Lysobacterales</taxon>
        <taxon>Lysobacteraceae</taxon>
        <taxon>Marilutibacter</taxon>
    </lineage>
</organism>
<dbReference type="Pfam" id="PF13469">
    <property type="entry name" value="Sulfotransfer_3"/>
    <property type="match status" value="1"/>
</dbReference>
<dbReference type="InterPro" id="IPR027417">
    <property type="entry name" value="P-loop_NTPase"/>
</dbReference>
<dbReference type="OrthoDB" id="9815894at2"/>
<dbReference type="EMBL" id="CP041242">
    <property type="protein sequence ID" value="QDH70994.1"/>
    <property type="molecule type" value="Genomic_DNA"/>
</dbReference>
<keyword evidence="3" id="KW-1185">Reference proteome</keyword>
<accession>A0A514BUB1</accession>
<evidence type="ECO:0000313" key="2">
    <source>
        <dbReference type="EMBL" id="QDH70994.1"/>
    </source>
</evidence>
<feature type="compositionally biased region" description="Polar residues" evidence="1">
    <location>
        <begin position="21"/>
        <end position="32"/>
    </location>
</feature>
<name>A0A514BUB1_9GAMM</name>